<dbReference type="InterPro" id="IPR000433">
    <property type="entry name" value="Znf_ZZ"/>
</dbReference>
<keyword evidence="20" id="KW-0436">Ligase</keyword>
<evidence type="ECO:0000256" key="15">
    <source>
        <dbReference type="PROSITE-ProRule" id="PRU00228"/>
    </source>
</evidence>
<dbReference type="STRING" id="121224.E0VYN4"/>
<dbReference type="GO" id="GO:0016567">
    <property type="term" value="P:protein ubiquitination"/>
    <property type="evidence" value="ECO:0007669"/>
    <property type="project" value="UniProtKB-UniPathway"/>
</dbReference>
<protein>
    <recommendedName>
        <fullName evidence="4">RING-type E3 ubiquitin transferase</fullName>
        <ecNumber evidence="4">2.3.2.27</ecNumber>
    </recommendedName>
</protein>
<evidence type="ECO:0000256" key="13">
    <source>
        <dbReference type="ARBA" id="ARBA00023043"/>
    </source>
</evidence>
<keyword evidence="8" id="KW-0677">Repeat</keyword>
<evidence type="ECO:0000256" key="16">
    <source>
        <dbReference type="SAM" id="MobiDB-lite"/>
    </source>
</evidence>
<dbReference type="EC" id="2.3.2.27" evidence="4"/>
<dbReference type="VEuPathDB" id="VectorBase:PHUM516040"/>
<evidence type="ECO:0000256" key="4">
    <source>
        <dbReference type="ARBA" id="ARBA00012483"/>
    </source>
</evidence>
<dbReference type="CDD" id="cd16520">
    <property type="entry name" value="RING-HC_MIBs-like"/>
    <property type="match status" value="1"/>
</dbReference>
<evidence type="ECO:0000256" key="1">
    <source>
        <dbReference type="ARBA" id="ARBA00000900"/>
    </source>
</evidence>
<dbReference type="GO" id="GO:0061630">
    <property type="term" value="F:ubiquitin protein ligase activity"/>
    <property type="evidence" value="ECO:0007669"/>
    <property type="project" value="UniProtKB-EC"/>
</dbReference>
<organism>
    <name type="scientific">Pediculus humanus subsp. corporis</name>
    <name type="common">Body louse</name>
    <dbReference type="NCBI Taxonomy" id="121224"/>
    <lineage>
        <taxon>Eukaryota</taxon>
        <taxon>Metazoa</taxon>
        <taxon>Ecdysozoa</taxon>
        <taxon>Arthropoda</taxon>
        <taxon>Hexapoda</taxon>
        <taxon>Insecta</taxon>
        <taxon>Pterygota</taxon>
        <taxon>Neoptera</taxon>
        <taxon>Paraneoptera</taxon>
        <taxon>Psocodea</taxon>
        <taxon>Troctomorpha</taxon>
        <taxon>Phthiraptera</taxon>
        <taxon>Anoplura</taxon>
        <taxon>Pediculidae</taxon>
        <taxon>Pediculus</taxon>
    </lineage>
</organism>
<dbReference type="CDD" id="cd16726">
    <property type="entry name" value="RING-HC_MIB2_rpt1"/>
    <property type="match status" value="1"/>
</dbReference>
<dbReference type="AlphaFoldDB" id="E0VYN4"/>
<feature type="domain" description="MIB/HERC2" evidence="19">
    <location>
        <begin position="142"/>
        <end position="220"/>
    </location>
</feature>
<evidence type="ECO:0000256" key="6">
    <source>
        <dbReference type="ARBA" id="ARBA00022679"/>
    </source>
</evidence>
<keyword evidence="22" id="KW-1185">Reference proteome</keyword>
<dbReference type="PANTHER" id="PTHR24202">
    <property type="entry name" value="E3 UBIQUITIN-PROTEIN LIGASE MIB2"/>
    <property type="match status" value="1"/>
</dbReference>
<feature type="repeat" description="ANK" evidence="14">
    <location>
        <begin position="534"/>
        <end position="563"/>
    </location>
</feature>
<dbReference type="SMART" id="SM00291">
    <property type="entry name" value="ZnF_ZZ"/>
    <property type="match status" value="1"/>
</dbReference>
<dbReference type="Pfam" id="PF18346">
    <property type="entry name" value="SH3_15"/>
    <property type="match status" value="2"/>
</dbReference>
<evidence type="ECO:0000259" key="19">
    <source>
        <dbReference type="PROSITE" id="PS51416"/>
    </source>
</evidence>
<dbReference type="GO" id="GO:0007219">
    <property type="term" value="P:Notch signaling pathway"/>
    <property type="evidence" value="ECO:0007669"/>
    <property type="project" value="UniProtKB-KW"/>
</dbReference>
<dbReference type="InterPro" id="IPR037252">
    <property type="entry name" value="Mib_Herc2_sf"/>
</dbReference>
<dbReference type="FunFam" id="2.30.30.40:FF:000044">
    <property type="entry name" value="E3 ubiquitin-protein ligase MIB2, putative"/>
    <property type="match status" value="1"/>
</dbReference>
<keyword evidence="10" id="KW-0833">Ubl conjugation pathway</keyword>
<dbReference type="FunCoup" id="E0VYN4">
    <property type="interactions" value="476"/>
</dbReference>
<feature type="domain" description="MIB/HERC2" evidence="19">
    <location>
        <begin position="1"/>
        <end position="73"/>
    </location>
</feature>
<evidence type="ECO:0000313" key="22">
    <source>
        <dbReference type="Proteomes" id="UP000009046"/>
    </source>
</evidence>
<evidence type="ECO:0000256" key="10">
    <source>
        <dbReference type="ARBA" id="ARBA00022786"/>
    </source>
</evidence>
<feature type="repeat" description="ANK" evidence="14">
    <location>
        <begin position="498"/>
        <end position="530"/>
    </location>
</feature>
<dbReference type="PROSITE" id="PS51416">
    <property type="entry name" value="MIB_HERC2"/>
    <property type="match status" value="2"/>
</dbReference>
<dbReference type="HOGENOM" id="CLU_007287_0_0_1"/>
<dbReference type="Pfam" id="PF00569">
    <property type="entry name" value="ZZ"/>
    <property type="match status" value="1"/>
</dbReference>
<feature type="domain" description="RING-type" evidence="17">
    <location>
        <begin position="824"/>
        <end position="859"/>
    </location>
</feature>
<gene>
    <name evidence="21" type="primary">8233212</name>
    <name evidence="20" type="ORF">Phum_PHUM516040</name>
</gene>
<dbReference type="EMBL" id="AAZO01006276">
    <property type="status" value="NOT_ANNOTATED_CDS"/>
    <property type="molecule type" value="Genomic_DNA"/>
</dbReference>
<dbReference type="InterPro" id="IPR043145">
    <property type="entry name" value="Znf_ZZ_sf"/>
</dbReference>
<dbReference type="InterPro" id="IPR013083">
    <property type="entry name" value="Znf_RING/FYVE/PHD"/>
</dbReference>
<dbReference type="SMART" id="SM00184">
    <property type="entry name" value="RING"/>
    <property type="match status" value="2"/>
</dbReference>
<dbReference type="Gene3D" id="1.25.40.20">
    <property type="entry name" value="Ankyrin repeat-containing domain"/>
    <property type="match status" value="3"/>
</dbReference>
<keyword evidence="11" id="KW-0862">Zinc</keyword>
<dbReference type="SUPFAM" id="SSF57850">
    <property type="entry name" value="RING/U-box"/>
    <property type="match status" value="2"/>
</dbReference>
<comment type="subcellular location">
    <subcellularLocation>
        <location evidence="2">Cytoplasm</location>
    </subcellularLocation>
</comment>
<dbReference type="InParanoid" id="E0VYN4"/>
<dbReference type="KEGG" id="phu:Phum_PHUM516040"/>
<keyword evidence="12" id="KW-0914">Notch signaling pathway</keyword>
<dbReference type="GO" id="GO:0005737">
    <property type="term" value="C:cytoplasm"/>
    <property type="evidence" value="ECO:0007669"/>
    <property type="project" value="UniProtKB-SubCell"/>
</dbReference>
<dbReference type="OMA" id="HGACEHC"/>
<dbReference type="Pfam" id="PF13920">
    <property type="entry name" value="zf-C3HC4_3"/>
    <property type="match status" value="2"/>
</dbReference>
<feature type="repeat" description="ANK" evidence="14">
    <location>
        <begin position="465"/>
        <end position="497"/>
    </location>
</feature>
<feature type="domain" description="RING-type" evidence="17">
    <location>
        <begin position="902"/>
        <end position="935"/>
    </location>
</feature>
<evidence type="ECO:0000256" key="14">
    <source>
        <dbReference type="PROSITE-ProRule" id="PRU00023"/>
    </source>
</evidence>
<name>E0VYN4_PEDHC</name>
<keyword evidence="7" id="KW-0479">Metal-binding</keyword>
<dbReference type="PROSITE" id="PS50297">
    <property type="entry name" value="ANK_REP_REGION"/>
    <property type="match status" value="4"/>
</dbReference>
<dbReference type="PROSITE" id="PS01357">
    <property type="entry name" value="ZF_ZZ_1"/>
    <property type="match status" value="1"/>
</dbReference>
<dbReference type="Pfam" id="PF06701">
    <property type="entry name" value="MIB_HERC2"/>
    <property type="match status" value="2"/>
</dbReference>
<keyword evidence="6" id="KW-0808">Transferase</keyword>
<evidence type="ECO:0000259" key="17">
    <source>
        <dbReference type="PROSITE" id="PS50089"/>
    </source>
</evidence>
<evidence type="ECO:0000256" key="3">
    <source>
        <dbReference type="ARBA" id="ARBA00004906"/>
    </source>
</evidence>
<evidence type="ECO:0000256" key="11">
    <source>
        <dbReference type="ARBA" id="ARBA00022833"/>
    </source>
</evidence>
<dbReference type="Pfam" id="PF12796">
    <property type="entry name" value="Ank_2"/>
    <property type="match status" value="3"/>
</dbReference>
<dbReference type="SUPFAM" id="SSF48403">
    <property type="entry name" value="Ankyrin repeat"/>
    <property type="match status" value="1"/>
</dbReference>
<dbReference type="Proteomes" id="UP000009046">
    <property type="component" value="Unassembled WGS sequence"/>
</dbReference>
<dbReference type="CTD" id="8233212"/>
<comment type="pathway">
    <text evidence="3">Protein modification; protein ubiquitination.</text>
</comment>
<evidence type="ECO:0000256" key="2">
    <source>
        <dbReference type="ARBA" id="ARBA00004496"/>
    </source>
</evidence>
<dbReference type="InterPro" id="IPR010606">
    <property type="entry name" value="Mib_Herc2"/>
</dbReference>
<dbReference type="EnsemblMetazoa" id="PHUM516040-RA">
    <property type="protein sequence ID" value="PHUM516040-PA"/>
    <property type="gene ID" value="PHUM516040"/>
</dbReference>
<dbReference type="eggNOG" id="KOG4582">
    <property type="taxonomic scope" value="Eukaryota"/>
</dbReference>
<dbReference type="RefSeq" id="XP_002431228.1">
    <property type="nucleotide sequence ID" value="XM_002431183.1"/>
</dbReference>
<keyword evidence="13 14" id="KW-0040">ANK repeat</keyword>
<dbReference type="PROSITE" id="PS50088">
    <property type="entry name" value="ANK_REPEAT"/>
    <property type="match status" value="5"/>
</dbReference>
<evidence type="ECO:0000256" key="9">
    <source>
        <dbReference type="ARBA" id="ARBA00022771"/>
    </source>
</evidence>
<evidence type="ECO:0000313" key="21">
    <source>
        <dbReference type="EnsemblMetazoa" id="PHUM516040-PA"/>
    </source>
</evidence>
<dbReference type="EMBL" id="DS235845">
    <property type="protein sequence ID" value="EEB18490.1"/>
    <property type="molecule type" value="Genomic_DNA"/>
</dbReference>
<dbReference type="PROSITE" id="PS50135">
    <property type="entry name" value="ZF_ZZ_2"/>
    <property type="match status" value="1"/>
</dbReference>
<evidence type="ECO:0000256" key="5">
    <source>
        <dbReference type="ARBA" id="ARBA00022490"/>
    </source>
</evidence>
<dbReference type="UniPathway" id="UPA00143"/>
<dbReference type="PANTHER" id="PTHR24202:SF4">
    <property type="entry name" value="E3 UBIQUITIN-PROTEIN LIGASE MIB2-RELATED"/>
    <property type="match status" value="1"/>
</dbReference>
<evidence type="ECO:0000256" key="12">
    <source>
        <dbReference type="ARBA" id="ARBA00022976"/>
    </source>
</evidence>
<dbReference type="FunFam" id="3.30.60.90:FF:000004">
    <property type="entry name" value="Putative E3 ubiquitin-protein ligase MIB2"/>
    <property type="match status" value="1"/>
</dbReference>
<feature type="domain" description="ZZ-type" evidence="18">
    <location>
        <begin position="79"/>
        <end position="131"/>
    </location>
</feature>
<proteinExistence type="predicted"/>
<dbReference type="FunFam" id="2.30.30.40:FF:000078">
    <property type="entry name" value="Putative e3 ubiquitin-protein ligase mib2"/>
    <property type="match status" value="1"/>
</dbReference>
<reference evidence="20" key="2">
    <citation type="submission" date="2007-04" db="EMBL/GenBank/DDBJ databases">
        <title>The genome of the human body louse.</title>
        <authorList>
            <consortium name="The Human Body Louse Genome Consortium"/>
            <person name="Kirkness E."/>
            <person name="Walenz B."/>
            <person name="Hass B."/>
            <person name="Bruggner R."/>
            <person name="Strausberg R."/>
        </authorList>
    </citation>
    <scope>NUCLEOTIDE SEQUENCE</scope>
    <source>
        <strain evidence="20">USDA</strain>
    </source>
</reference>
<keyword evidence="5" id="KW-0963">Cytoplasm</keyword>
<dbReference type="eggNOG" id="KOG0504">
    <property type="taxonomic scope" value="Eukaryota"/>
</dbReference>
<dbReference type="GO" id="GO:0016874">
    <property type="term" value="F:ligase activity"/>
    <property type="evidence" value="ECO:0007669"/>
    <property type="project" value="UniProtKB-KW"/>
</dbReference>
<dbReference type="InterPro" id="IPR002110">
    <property type="entry name" value="Ankyrin_rpt"/>
</dbReference>
<evidence type="ECO:0000256" key="8">
    <source>
        <dbReference type="ARBA" id="ARBA00022737"/>
    </source>
</evidence>
<dbReference type="Gene3D" id="2.30.30.40">
    <property type="entry name" value="SH3 Domains"/>
    <property type="match status" value="2"/>
</dbReference>
<dbReference type="Gene3D" id="3.30.60.90">
    <property type="match status" value="1"/>
</dbReference>
<feature type="repeat" description="ANK" evidence="14">
    <location>
        <begin position="632"/>
        <end position="665"/>
    </location>
</feature>
<dbReference type="SUPFAM" id="SSF159034">
    <property type="entry name" value="Mib/herc2 domain-like"/>
    <property type="match status" value="2"/>
</dbReference>
<keyword evidence="9 15" id="KW-0863">Zinc-finger</keyword>
<accession>E0VYN4</accession>
<feature type="compositionally biased region" description="Low complexity" evidence="16">
    <location>
        <begin position="797"/>
        <end position="814"/>
    </location>
</feature>
<dbReference type="SMART" id="SM00248">
    <property type="entry name" value="ANK"/>
    <property type="match status" value="8"/>
</dbReference>
<evidence type="ECO:0000259" key="18">
    <source>
        <dbReference type="PROSITE" id="PS50135"/>
    </source>
</evidence>
<dbReference type="OrthoDB" id="2122982at2759"/>
<reference evidence="21" key="3">
    <citation type="submission" date="2021-02" db="UniProtKB">
        <authorList>
            <consortium name="EnsemblMetazoa"/>
        </authorList>
    </citation>
    <scope>IDENTIFICATION</scope>
    <source>
        <strain evidence="21">USDA</strain>
    </source>
</reference>
<dbReference type="GO" id="GO:0008270">
    <property type="term" value="F:zinc ion binding"/>
    <property type="evidence" value="ECO:0007669"/>
    <property type="project" value="UniProtKB-KW"/>
</dbReference>
<evidence type="ECO:0000313" key="20">
    <source>
        <dbReference type="EMBL" id="EEB18490.1"/>
    </source>
</evidence>
<feature type="repeat" description="ANK" evidence="14">
    <location>
        <begin position="666"/>
        <end position="698"/>
    </location>
</feature>
<reference evidence="20" key="1">
    <citation type="submission" date="2007-04" db="EMBL/GenBank/DDBJ databases">
        <title>Annotation of Pediculus humanus corporis strain USDA.</title>
        <authorList>
            <person name="Kirkness E."/>
            <person name="Hannick L."/>
            <person name="Hass B."/>
            <person name="Bruggner R."/>
            <person name="Lawson D."/>
            <person name="Bidwell S."/>
            <person name="Joardar V."/>
            <person name="Caler E."/>
            <person name="Walenz B."/>
            <person name="Inman J."/>
            <person name="Schobel S."/>
            <person name="Galinsky K."/>
            <person name="Amedeo P."/>
            <person name="Strausberg R."/>
        </authorList>
    </citation>
    <scope>NUCLEOTIDE SEQUENCE</scope>
    <source>
        <strain evidence="20">USDA</strain>
    </source>
</reference>
<sequence>MLEVGIRVVRGPDWKWGLQDDGEGHCGTVVEIGKAGSITSPDKTVVVQWDSGSRTNYRIGYQNAYDLLVIDNAPAGVKHPNIICDGCKKHGMAGIRWKCETCFNYDLCTQCYMMDKHDLCHKFQRFETANSVGVQVPPRNMGVKVQLKGIFVGAKVVRGPDWDWNDQDGGEGKMGRVIDIRGWDNESGRSVANVVWISGSTNVYRLGHKGKVDLKYVEYAVGGFYYKDHLPILGIKQENIARAPGSPSHLTFNVGDKVKVLMEASKLEQMQKGHGGWNDRIKHCIGKVGTVHRVTEKGDIRVQYEGCNNRWTFHPAALTKVNIFAVGDIVRLSDDENKVKECQKGHGDWIDAMKPSLGKVGKVNKIYRDGDLRVCIDSQTWTLNPACVTLVPGSQTEINNSMQSSSNQREEHTNPLASLLSSLQLVQPADTTNMDKLVREAAHGHLDVVQDFIRKFPDKINGTSSGKTCLQVACHQGHKEIVQFLIESGADLLIADQDGDTALHYSAFGDQAEVMDILLRHGAEINSLNRGLCSALHIAVNKQHVQCVRKLLQYKCNVNIQDSYGDTALHDAIGKDNVEITDLLCSYQGVDFTLKNNRGFNVLHQAALKGNNVATEKLLSKTRQLVDVKKDDGFAALHLACLNGHKMVAETLLIQGQADINLQNNRKQTSLLLAASQGRCSIVELLISMKADIHVVDEDKETALHLVLLKRGSINSEIVELESPKIYGIHAQIVDLVSEHSIAIAIACYLVLEGCSLTLQNSRGKTPLDLVEDKSVQVLIQSYVTLKKMREDAAILNSSTRNSSEESSNEQSNKNENHYSPVECSVCSEIADQNVLFEPCGHKIACEDCASRVKKCLKCGCLISKRISVDGKIIPCKSRQPSADRLRYLETKIQEIEESLDCTICMERNRNVAFLCGHRTCEECSLTLKVCPMCRKTITKKINLY</sequence>
<dbReference type="GeneID" id="8233212"/>
<dbReference type="InterPro" id="IPR040847">
    <property type="entry name" value="SH3_15"/>
</dbReference>
<dbReference type="InterPro" id="IPR036770">
    <property type="entry name" value="Ankyrin_rpt-contain_sf"/>
</dbReference>
<comment type="catalytic activity">
    <reaction evidence="1">
        <text>S-ubiquitinyl-[E2 ubiquitin-conjugating enzyme]-L-cysteine + [acceptor protein]-L-lysine = [E2 ubiquitin-conjugating enzyme]-L-cysteine + N(6)-ubiquitinyl-[acceptor protein]-L-lysine.</text>
        <dbReference type="EC" id="2.3.2.27"/>
    </reaction>
</comment>
<evidence type="ECO:0000256" key="7">
    <source>
        <dbReference type="ARBA" id="ARBA00022723"/>
    </source>
</evidence>
<feature type="region of interest" description="Disordered" evidence="16">
    <location>
        <begin position="796"/>
        <end position="817"/>
    </location>
</feature>
<dbReference type="PRINTS" id="PR01415">
    <property type="entry name" value="ANKYRIN"/>
</dbReference>
<dbReference type="PROSITE" id="PS50089">
    <property type="entry name" value="ZF_RING_2"/>
    <property type="match status" value="2"/>
</dbReference>
<dbReference type="Gene3D" id="3.30.40.10">
    <property type="entry name" value="Zinc/RING finger domain, C3HC4 (zinc finger)"/>
    <property type="match status" value="2"/>
</dbReference>
<dbReference type="InterPro" id="IPR001841">
    <property type="entry name" value="Znf_RING"/>
</dbReference>